<keyword evidence="4" id="KW-1133">Transmembrane helix</keyword>
<dbReference type="GO" id="GO:0016020">
    <property type="term" value="C:membrane"/>
    <property type="evidence" value="ECO:0007669"/>
    <property type="project" value="InterPro"/>
</dbReference>
<evidence type="ECO:0000256" key="7">
    <source>
        <dbReference type="SAM" id="MobiDB-lite"/>
    </source>
</evidence>
<dbReference type="EMBL" id="QXFZ01006223">
    <property type="protein sequence ID" value="KAE9059117.1"/>
    <property type="molecule type" value="Genomic_DNA"/>
</dbReference>
<feature type="region of interest" description="Disordered" evidence="7">
    <location>
        <begin position="163"/>
        <end position="193"/>
    </location>
</feature>
<dbReference type="PANTHER" id="PTHR31503">
    <property type="entry name" value="VACUOLAR CALCIUM ION TRANSPORTER"/>
    <property type="match status" value="1"/>
</dbReference>
<comment type="subcellular location">
    <subcellularLocation>
        <location evidence="1">Endomembrane system</location>
        <topology evidence="1">Multi-pass membrane protein</topology>
    </subcellularLocation>
</comment>
<keyword evidence="6" id="KW-0472">Membrane</keyword>
<evidence type="ECO:0000256" key="6">
    <source>
        <dbReference type="ARBA" id="ARBA00023136"/>
    </source>
</evidence>
<dbReference type="Proteomes" id="UP000441208">
    <property type="component" value="Unassembled WGS sequence"/>
</dbReference>
<keyword evidence="5" id="KW-0406">Ion transport</keyword>
<dbReference type="AlphaFoldDB" id="A0A6A3PQ79"/>
<evidence type="ECO:0000256" key="5">
    <source>
        <dbReference type="ARBA" id="ARBA00023065"/>
    </source>
</evidence>
<dbReference type="PANTHER" id="PTHR31503:SF22">
    <property type="entry name" value="VACUOLAR CALCIUM ION TRANSPORTER"/>
    <property type="match status" value="1"/>
</dbReference>
<feature type="domain" description="Sodium/calcium exchanger membrane region" evidence="8">
    <location>
        <begin position="28"/>
        <end position="84"/>
    </location>
</feature>
<evidence type="ECO:0000256" key="3">
    <source>
        <dbReference type="ARBA" id="ARBA00022692"/>
    </source>
</evidence>
<evidence type="ECO:0000256" key="2">
    <source>
        <dbReference type="ARBA" id="ARBA00022448"/>
    </source>
</evidence>
<dbReference type="GO" id="GO:0015369">
    <property type="term" value="F:calcium:proton antiporter activity"/>
    <property type="evidence" value="ECO:0007669"/>
    <property type="project" value="TreeGrafter"/>
</dbReference>
<name>A0A6A3PQ79_9STRA</name>
<feature type="non-terminal residue" evidence="9">
    <location>
        <position position="221"/>
    </location>
</feature>
<proteinExistence type="predicted"/>
<dbReference type="GO" id="GO:0012505">
    <property type="term" value="C:endomembrane system"/>
    <property type="evidence" value="ECO:0007669"/>
    <property type="project" value="UniProtKB-SubCell"/>
</dbReference>
<dbReference type="InterPro" id="IPR004713">
    <property type="entry name" value="CaH_exchang"/>
</dbReference>
<keyword evidence="2" id="KW-0813">Transport</keyword>
<keyword evidence="3" id="KW-0812">Transmembrane</keyword>
<comment type="caution">
    <text evidence="9">The sequence shown here is derived from an EMBL/GenBank/DDBJ whole genome shotgun (WGS) entry which is preliminary data.</text>
</comment>
<reference evidence="9 10" key="1">
    <citation type="submission" date="2018-08" db="EMBL/GenBank/DDBJ databases">
        <title>Genomic investigation of the strawberry pathogen Phytophthora fragariae indicates pathogenicity is determined by transcriptional variation in three key races.</title>
        <authorList>
            <person name="Adams T.M."/>
            <person name="Armitage A.D."/>
            <person name="Sobczyk M.K."/>
            <person name="Bates H.J."/>
            <person name="Dunwell J.M."/>
            <person name="Nellist C.F."/>
            <person name="Harrison R.J."/>
        </authorList>
    </citation>
    <scope>NUCLEOTIDE SEQUENCE [LARGE SCALE GENOMIC DNA]</scope>
    <source>
        <strain evidence="9 10">NOV-71</strain>
    </source>
</reference>
<gene>
    <name evidence="9" type="ORF">PF007_g31061</name>
</gene>
<protein>
    <recommendedName>
        <fullName evidence="8">Sodium/calcium exchanger membrane region domain-containing protein</fullName>
    </recommendedName>
</protein>
<dbReference type="GO" id="GO:0006874">
    <property type="term" value="P:intracellular calcium ion homeostasis"/>
    <property type="evidence" value="ECO:0007669"/>
    <property type="project" value="TreeGrafter"/>
</dbReference>
<evidence type="ECO:0000256" key="1">
    <source>
        <dbReference type="ARBA" id="ARBA00004127"/>
    </source>
</evidence>
<evidence type="ECO:0000256" key="4">
    <source>
        <dbReference type="ARBA" id="ARBA00022989"/>
    </source>
</evidence>
<evidence type="ECO:0000313" key="10">
    <source>
        <dbReference type="Proteomes" id="UP000441208"/>
    </source>
</evidence>
<organism evidence="9 10">
    <name type="scientific">Phytophthora fragariae</name>
    <dbReference type="NCBI Taxonomy" id="53985"/>
    <lineage>
        <taxon>Eukaryota</taxon>
        <taxon>Sar</taxon>
        <taxon>Stramenopiles</taxon>
        <taxon>Oomycota</taxon>
        <taxon>Peronosporomycetes</taxon>
        <taxon>Peronosporales</taxon>
        <taxon>Peronosporaceae</taxon>
        <taxon>Phytophthora</taxon>
    </lineage>
</organism>
<evidence type="ECO:0000259" key="8">
    <source>
        <dbReference type="Pfam" id="PF01699"/>
    </source>
</evidence>
<evidence type="ECO:0000313" key="9">
    <source>
        <dbReference type="EMBL" id="KAE9059117.1"/>
    </source>
</evidence>
<accession>A0A6A3PQ79</accession>
<dbReference type="Pfam" id="PF01699">
    <property type="entry name" value="Na_Ca_ex"/>
    <property type="match status" value="1"/>
</dbReference>
<dbReference type="InterPro" id="IPR004837">
    <property type="entry name" value="NaCa_Exmemb"/>
</dbReference>
<sequence length="221" mass="24054">MYIQLLFFQLKTHADYFEDEQETPEEAAALVSLFSELLVGSIDGFATEMNVSKSFIGIILLPVVGNDVEHVTAVKAALNNKYTVLVPRLRKLHGFGAGANAGGGSYIGREAVGSAERNAASSCLRLHRRLDGYQSCVGDLVDREDFRPEKRFRACWQSLPDDGEVRGGRPDQAALTASGPAGDQVAVPHRVGDPVRDLHVIPDFQQRKNMTDGEVQDAANS</sequence>